<evidence type="ECO:0000313" key="12">
    <source>
        <dbReference type="Proteomes" id="UP000291822"/>
    </source>
</evidence>
<feature type="domain" description="TonB-dependent transporter Oar-like beta-barrel" evidence="10">
    <location>
        <begin position="605"/>
        <end position="991"/>
    </location>
</feature>
<dbReference type="EMBL" id="SJTG01000008">
    <property type="protein sequence ID" value="TCI05997.1"/>
    <property type="molecule type" value="Genomic_DNA"/>
</dbReference>
<dbReference type="Proteomes" id="UP000291822">
    <property type="component" value="Unassembled WGS sequence"/>
</dbReference>
<keyword evidence="12" id="KW-1185">Reference proteome</keyword>
<keyword evidence="2 7" id="KW-0813">Transport</keyword>
<dbReference type="InterPro" id="IPR036942">
    <property type="entry name" value="Beta-barrel_TonB_sf"/>
</dbReference>
<gene>
    <name evidence="11" type="ORF">EZM97_36410</name>
</gene>
<organism evidence="11 12">
    <name type="scientific">Dyella soli</name>
    <dbReference type="NCBI Taxonomy" id="522319"/>
    <lineage>
        <taxon>Bacteria</taxon>
        <taxon>Pseudomonadati</taxon>
        <taxon>Pseudomonadota</taxon>
        <taxon>Gammaproteobacteria</taxon>
        <taxon>Lysobacterales</taxon>
        <taxon>Rhodanobacteraceae</taxon>
        <taxon>Dyella</taxon>
    </lineage>
</organism>
<dbReference type="Gene3D" id="2.60.40.1120">
    <property type="entry name" value="Carboxypeptidase-like, regulatory domain"/>
    <property type="match status" value="1"/>
</dbReference>
<keyword evidence="3 7" id="KW-1134">Transmembrane beta strand</keyword>
<feature type="domain" description="TonB-dependent receptor plug" evidence="9">
    <location>
        <begin position="141"/>
        <end position="241"/>
    </location>
</feature>
<comment type="similarity">
    <text evidence="7">Belongs to the TonB-dependent receptor family.</text>
</comment>
<dbReference type="AlphaFoldDB" id="A0A4R0YIS8"/>
<evidence type="ECO:0000256" key="4">
    <source>
        <dbReference type="ARBA" id="ARBA00022692"/>
    </source>
</evidence>
<protein>
    <submittedName>
        <fullName evidence="11">TonB-dependent receptor</fullName>
    </submittedName>
</protein>
<sequence length="1032" mass="112363">MPFANHLAARVLRPSALAFAVGMTLASSAAFAQSNTTGSIFGQVASHEGNAVVITSDTGLTRTVQVDENGRYRFNSLPAGKYSVSLQNDGKTVSSRDNILVTISAGSEVSFGAGSALAKNLEGVQVIASSLPAIDVSSVDTRTVLTSEQLSKIPVARGIGAAALLAPGVVENSSYSTNGFGNIPSFGGSASSENAYYINGYAVTNPLTSLGSTTLPFDAIDQEQVLTGGYGAEFGRSTGGVINIVTKRGSNQWHGGAYVIWRPEGLRANPRNNYFPNTGYYPKTDGTLYWYRNKNQYTYTTYGAYVSGPLIKDKLFFYLAGEQNKQNGNSVASFSNSTTAAATGWNSYGYKLPRWTAKVDWNITDQHILELTGVSDKVEYDSSRYPYSYTTLAKSNTKTGGVYTKDGGNLYIAKYTGYITDDLTISALYGRQTLEHVQKPFGYVPNCPFINTAANHSTVPGVAYPSCQETAVSGILLPGSNDKTHGYRLDIEYRLGEHDLRFGMDDQTAESLTGSAFAGGYSWVYNWQADPSVAIDSGSGVASPASAGGYGTQGYFVSRAYNTQAANVKTEQAAQFIEDRWQISDRWFMQIGLRNEQFTNFNGDGKPYARQRHQLAPRIGATWDVFGDSTLKVFANAGRYHLAMPNNVAVRGASGSLITNEYFTYTGVDSSGNPTGLTAVAVDKSKGRTCPGGNAVSTNLECGQSRDPRLVAAKGLKAHFQDEYIAGMEQQLSSTYNWGAKLTYRNLRSAIDDTCAQVLGGECFIFNPGVKNTFVTLNPDGSYKETTYTNAQLGFPKLKRQYYALDMFIEHQMADRWYGRIDYTFSRSYGNTEGQLASDLDTGAGGQADVSTTQDWDLPQLMVGANGVLPNDRTHQLKAFGYFQLTPEWRFGGNALVQSGRPRNCTSHYPTADAGLYSGAAYWFCGLSGSGTAPGSTGYKAPAADYAFSPRGSHGRAPWSYSLNLNAAYTPNWLDNKLTFQMDIFNVLNRQVATTYNFRYETSARNTPNSLYLRELNVSEPRYFRFTVRYDF</sequence>
<evidence type="ECO:0000256" key="6">
    <source>
        <dbReference type="ARBA" id="ARBA00023237"/>
    </source>
</evidence>
<evidence type="ECO:0000256" key="5">
    <source>
        <dbReference type="ARBA" id="ARBA00023136"/>
    </source>
</evidence>
<evidence type="ECO:0000259" key="10">
    <source>
        <dbReference type="Pfam" id="PF25183"/>
    </source>
</evidence>
<dbReference type="SUPFAM" id="SSF56935">
    <property type="entry name" value="Porins"/>
    <property type="match status" value="1"/>
</dbReference>
<feature type="signal peptide" evidence="8">
    <location>
        <begin position="1"/>
        <end position="32"/>
    </location>
</feature>
<dbReference type="GO" id="GO:0030246">
    <property type="term" value="F:carbohydrate binding"/>
    <property type="evidence" value="ECO:0007669"/>
    <property type="project" value="InterPro"/>
</dbReference>
<keyword evidence="8" id="KW-0732">Signal</keyword>
<evidence type="ECO:0000256" key="2">
    <source>
        <dbReference type="ARBA" id="ARBA00022448"/>
    </source>
</evidence>
<dbReference type="PANTHER" id="PTHR30069">
    <property type="entry name" value="TONB-DEPENDENT OUTER MEMBRANE RECEPTOR"/>
    <property type="match status" value="1"/>
</dbReference>
<dbReference type="Gene3D" id="2.40.170.20">
    <property type="entry name" value="TonB-dependent receptor, beta-barrel domain"/>
    <property type="match status" value="1"/>
</dbReference>
<accession>A0A4R0YIS8</accession>
<evidence type="ECO:0000313" key="11">
    <source>
        <dbReference type="EMBL" id="TCI05997.1"/>
    </source>
</evidence>
<dbReference type="InterPro" id="IPR039426">
    <property type="entry name" value="TonB-dep_rcpt-like"/>
</dbReference>
<dbReference type="Pfam" id="PF25183">
    <property type="entry name" value="OMP_b-brl_4"/>
    <property type="match status" value="3"/>
</dbReference>
<keyword evidence="5 7" id="KW-0472">Membrane</keyword>
<dbReference type="Pfam" id="PF13620">
    <property type="entry name" value="CarboxypepD_reg"/>
    <property type="match status" value="1"/>
</dbReference>
<dbReference type="GO" id="GO:0009279">
    <property type="term" value="C:cell outer membrane"/>
    <property type="evidence" value="ECO:0007669"/>
    <property type="project" value="UniProtKB-SubCell"/>
</dbReference>
<dbReference type="PROSITE" id="PS52016">
    <property type="entry name" value="TONB_DEPENDENT_REC_3"/>
    <property type="match status" value="1"/>
</dbReference>
<evidence type="ECO:0000259" key="9">
    <source>
        <dbReference type="Pfam" id="PF07715"/>
    </source>
</evidence>
<reference evidence="11 12" key="1">
    <citation type="submission" date="2019-02" db="EMBL/GenBank/DDBJ databases">
        <title>Dyella amyloliquefaciens sp. nov., isolated from forest soil.</title>
        <authorList>
            <person name="Gao Z.-H."/>
            <person name="Qiu L.-H."/>
        </authorList>
    </citation>
    <scope>NUCLEOTIDE SEQUENCE [LARGE SCALE GENOMIC DNA]</scope>
    <source>
        <strain evidence="11 12">KACC 12747</strain>
    </source>
</reference>
<feature type="chain" id="PRO_5020976454" evidence="8">
    <location>
        <begin position="33"/>
        <end position="1032"/>
    </location>
</feature>
<dbReference type="GO" id="GO:0044718">
    <property type="term" value="P:siderophore transmembrane transport"/>
    <property type="evidence" value="ECO:0007669"/>
    <property type="project" value="TreeGrafter"/>
</dbReference>
<evidence type="ECO:0000256" key="1">
    <source>
        <dbReference type="ARBA" id="ARBA00004571"/>
    </source>
</evidence>
<dbReference type="InterPro" id="IPR037066">
    <property type="entry name" value="Plug_dom_sf"/>
</dbReference>
<keyword evidence="4 7" id="KW-0812">Transmembrane</keyword>
<evidence type="ECO:0000256" key="3">
    <source>
        <dbReference type="ARBA" id="ARBA00022452"/>
    </source>
</evidence>
<evidence type="ECO:0000256" key="8">
    <source>
        <dbReference type="SAM" id="SignalP"/>
    </source>
</evidence>
<dbReference type="GO" id="GO:0015344">
    <property type="term" value="F:siderophore uptake transmembrane transporter activity"/>
    <property type="evidence" value="ECO:0007669"/>
    <property type="project" value="TreeGrafter"/>
</dbReference>
<evidence type="ECO:0000256" key="7">
    <source>
        <dbReference type="PROSITE-ProRule" id="PRU01360"/>
    </source>
</evidence>
<keyword evidence="6 7" id="KW-0998">Cell outer membrane</keyword>
<dbReference type="Pfam" id="PF07715">
    <property type="entry name" value="Plug"/>
    <property type="match status" value="1"/>
</dbReference>
<keyword evidence="11" id="KW-0675">Receptor</keyword>
<comment type="subcellular location">
    <subcellularLocation>
        <location evidence="1 7">Cell outer membrane</location>
        <topology evidence="1 7">Multi-pass membrane protein</topology>
    </subcellularLocation>
</comment>
<dbReference type="InterPro" id="IPR013784">
    <property type="entry name" value="Carb-bd-like_fold"/>
</dbReference>
<feature type="domain" description="TonB-dependent transporter Oar-like beta-barrel" evidence="10">
    <location>
        <begin position="245"/>
        <end position="344"/>
    </location>
</feature>
<dbReference type="InterPro" id="IPR057601">
    <property type="entry name" value="Oar-like_b-barrel"/>
</dbReference>
<dbReference type="SUPFAM" id="SSF49452">
    <property type="entry name" value="Starch-binding domain-like"/>
    <property type="match status" value="1"/>
</dbReference>
<dbReference type="PANTHER" id="PTHR30069:SF46">
    <property type="entry name" value="OAR PROTEIN"/>
    <property type="match status" value="1"/>
</dbReference>
<dbReference type="Gene3D" id="2.170.130.10">
    <property type="entry name" value="TonB-dependent receptor, plug domain"/>
    <property type="match status" value="1"/>
</dbReference>
<dbReference type="InterPro" id="IPR012910">
    <property type="entry name" value="Plug_dom"/>
</dbReference>
<name>A0A4R0YIS8_9GAMM</name>
<comment type="caution">
    <text evidence="11">The sequence shown here is derived from an EMBL/GenBank/DDBJ whole genome shotgun (WGS) entry which is preliminary data.</text>
</comment>
<feature type="domain" description="TonB-dependent transporter Oar-like beta-barrel" evidence="10">
    <location>
        <begin position="354"/>
        <end position="602"/>
    </location>
</feature>
<proteinExistence type="inferred from homology"/>